<proteinExistence type="predicted"/>
<dbReference type="RefSeq" id="WP_244687639.1">
    <property type="nucleotide sequence ID" value="NZ_CP095043.1"/>
</dbReference>
<organism evidence="1 2">
    <name type="scientific">Leucobacter rhizosphaerae</name>
    <dbReference type="NCBI Taxonomy" id="2932245"/>
    <lineage>
        <taxon>Bacteria</taxon>
        <taxon>Bacillati</taxon>
        <taxon>Actinomycetota</taxon>
        <taxon>Actinomycetes</taxon>
        <taxon>Micrococcales</taxon>
        <taxon>Microbacteriaceae</taxon>
        <taxon>Leucobacter</taxon>
    </lineage>
</organism>
<reference evidence="1 2" key="1">
    <citation type="submission" date="2022-04" db="EMBL/GenBank/DDBJ databases">
        <title>Leucobacter sp. isolated from rhizosphere of onion.</title>
        <authorList>
            <person name="Won M."/>
            <person name="Lee C.-M."/>
            <person name="Woen H.-Y."/>
            <person name="Kwon S.-W."/>
        </authorList>
    </citation>
    <scope>NUCLEOTIDE SEQUENCE [LARGE SCALE GENOMIC DNA]</scope>
    <source>
        <strain evidence="1 2">H25R-14</strain>
    </source>
</reference>
<gene>
    <name evidence="1" type="ORF">MUN76_04825</name>
</gene>
<sequence length="195" mass="20449">MLRTHAPRTARRIGVFATVTMTLPLCLVSCASPGISGPPAAELRAATGSDLLDVQTEQVYHVSEVQLLAPIDTTELGADVQDQVTPSGYMIMQDGVITAAELGVSVAGITEATFVLTEPTVLRREGRDEGVVYATGTLSVNGLEQHGTSVRLLPSVLTDRAAEFDVTFAIPGNLLMAGDHPGIEEISAHVALTAE</sequence>
<accession>A0ABY4FYR0</accession>
<evidence type="ECO:0000313" key="2">
    <source>
        <dbReference type="Proteomes" id="UP000831775"/>
    </source>
</evidence>
<evidence type="ECO:0000313" key="1">
    <source>
        <dbReference type="EMBL" id="UOQ61299.1"/>
    </source>
</evidence>
<dbReference type="Proteomes" id="UP000831775">
    <property type="component" value="Chromosome"/>
</dbReference>
<dbReference type="EMBL" id="CP095043">
    <property type="protein sequence ID" value="UOQ61299.1"/>
    <property type="molecule type" value="Genomic_DNA"/>
</dbReference>
<keyword evidence="2" id="KW-1185">Reference proteome</keyword>
<protein>
    <submittedName>
        <fullName evidence="1">Uncharacterized protein</fullName>
    </submittedName>
</protein>
<name>A0ABY4FYR0_9MICO</name>